<organism evidence="1 2">
    <name type="scientific">Lojkania enalia</name>
    <dbReference type="NCBI Taxonomy" id="147567"/>
    <lineage>
        <taxon>Eukaryota</taxon>
        <taxon>Fungi</taxon>
        <taxon>Dikarya</taxon>
        <taxon>Ascomycota</taxon>
        <taxon>Pezizomycotina</taxon>
        <taxon>Dothideomycetes</taxon>
        <taxon>Pleosporomycetidae</taxon>
        <taxon>Pleosporales</taxon>
        <taxon>Pleosporales incertae sedis</taxon>
        <taxon>Lojkania</taxon>
    </lineage>
</organism>
<name>A0A9P4MXQ9_9PLEO</name>
<dbReference type="SUPFAM" id="SSF82199">
    <property type="entry name" value="SET domain"/>
    <property type="match status" value="1"/>
</dbReference>
<evidence type="ECO:0000313" key="2">
    <source>
        <dbReference type="Proteomes" id="UP000800093"/>
    </source>
</evidence>
<accession>A0A9P4MXQ9</accession>
<dbReference type="AlphaFoldDB" id="A0A9P4MXQ9"/>
<comment type="caution">
    <text evidence="1">The sequence shown here is derived from an EMBL/GenBank/DDBJ whole genome shotgun (WGS) entry which is preliminary data.</text>
</comment>
<dbReference type="Gene3D" id="3.90.1410.10">
    <property type="entry name" value="set domain protein methyltransferase, domain 1"/>
    <property type="match status" value="1"/>
</dbReference>
<dbReference type="PANTHER" id="PTHR13271:SF137">
    <property type="entry name" value="SET DOMAIN-CONTAINING PROTEIN"/>
    <property type="match status" value="1"/>
</dbReference>
<reference evidence="2" key="1">
    <citation type="journal article" date="2020" name="Stud. Mycol.">
        <title>101 Dothideomycetes genomes: A test case for predicting lifestyles and emergence of pathogens.</title>
        <authorList>
            <person name="Haridas S."/>
            <person name="Albert R."/>
            <person name="Binder M."/>
            <person name="Bloem J."/>
            <person name="LaButti K."/>
            <person name="Salamov A."/>
            <person name="Andreopoulos B."/>
            <person name="Baker S."/>
            <person name="Barry K."/>
            <person name="Bills G."/>
            <person name="Bluhm B."/>
            <person name="Cannon C."/>
            <person name="Castanera R."/>
            <person name="Culley D."/>
            <person name="Daum C."/>
            <person name="Ezra D."/>
            <person name="Gonzalez J."/>
            <person name="Henrissat B."/>
            <person name="Kuo A."/>
            <person name="Liang C."/>
            <person name="Lipzen A."/>
            <person name="Lutzoni F."/>
            <person name="Magnuson J."/>
            <person name="Mondo S."/>
            <person name="Nolan M."/>
            <person name="Ohm R."/>
            <person name="Pangilinan J."/>
            <person name="Park H.-J."/>
            <person name="Ramirez L."/>
            <person name="Alfaro M."/>
            <person name="Sun H."/>
            <person name="Tritt A."/>
            <person name="Yoshinaga Y."/>
            <person name="Zwiers L.-H."/>
            <person name="Turgeon B."/>
            <person name="Goodwin S."/>
            <person name="Spatafora J."/>
            <person name="Crous P."/>
            <person name="Grigoriev I."/>
        </authorList>
    </citation>
    <scope>NUCLEOTIDE SEQUENCE [LARGE SCALE GENOMIC DNA]</scope>
    <source>
        <strain evidence="2">CBS 304.66</strain>
    </source>
</reference>
<dbReference type="Proteomes" id="UP000800093">
    <property type="component" value="Unassembled WGS sequence"/>
</dbReference>
<dbReference type="OrthoDB" id="42889at2759"/>
<dbReference type="GO" id="GO:0016279">
    <property type="term" value="F:protein-lysine N-methyltransferase activity"/>
    <property type="evidence" value="ECO:0007669"/>
    <property type="project" value="UniProtKB-ARBA"/>
</dbReference>
<dbReference type="InterPro" id="IPR046341">
    <property type="entry name" value="SET_dom_sf"/>
</dbReference>
<dbReference type="PANTHER" id="PTHR13271">
    <property type="entry name" value="UNCHARACTERIZED PUTATIVE METHYLTRANSFERASE"/>
    <property type="match status" value="1"/>
</dbReference>
<gene>
    <name evidence="1" type="ORF">CC78DRAFT_583546</name>
</gene>
<keyword evidence="2" id="KW-1185">Reference proteome</keyword>
<sequence>MTSASPRLSQEQGNRHLKSNVNTTNRIGHLLRWFRDNGGWLNINIRIAYDQSRGFHAQAVDSLTAPFFVATCPIDLTLSYLNLDNSQKFVPHVESPLRELLGQVPSHVLSYLFLIEQTKIGHRSRWAPYISCLPGPKDMTTPIWFDDEDFKILEGTNLRKAAAERLGTLERELDSAKEIMHGLGWSDVEKDKYDLTSFKWAATIMTSRTFTSSKILPDLPKFGVLFPIIDILNHDVNAKVGWDFVESQSFSLKVFTDVEAGAEIYNTYAPKANDELLMGYGFCIPDNPVEQSTIVARTPPGLIPTDWFTSDLIPFAMPESLLDDYRDHEPQLLRTRGHPFGRYESMIPFFRGFPPAIVFITYLITLHTRNIDPRTVSLPYPGGRIVFAILQQLYRAIDARCNAIPPREPLPATANEKQKFAKIYRDGQLKINLALQDELRYAMGKVMNISTTPASFMHNLLANPCIITTTEATQVLEAEFPLYYTQFKKGMQSQWEFDVQTDIKALSTRSISEDKLEDVLWTILLVIYFTVSATSPDSLINRWVQELLTSYPLLPNIASDFSFDEDSLPEVAFDTCEGCREDRMGAIWDMVAQLERQGPGLRSRAFLWAASVVQGERIDSSNLPHPPKYLRTCLYMEPVNATRAEDYFS</sequence>
<evidence type="ECO:0000313" key="1">
    <source>
        <dbReference type="EMBL" id="KAF2261615.1"/>
    </source>
</evidence>
<dbReference type="InterPro" id="IPR050600">
    <property type="entry name" value="SETD3_SETD6_MTase"/>
</dbReference>
<proteinExistence type="predicted"/>
<dbReference type="EMBL" id="ML986654">
    <property type="protein sequence ID" value="KAF2261615.1"/>
    <property type="molecule type" value="Genomic_DNA"/>
</dbReference>
<protein>
    <submittedName>
        <fullName evidence="1">SET domain-containing protein</fullName>
    </submittedName>
</protein>